<feature type="transmembrane region" description="Helical" evidence="6">
    <location>
        <begin position="283"/>
        <end position="303"/>
    </location>
</feature>
<evidence type="ECO:0000256" key="5">
    <source>
        <dbReference type="ARBA" id="ARBA00038268"/>
    </source>
</evidence>
<evidence type="ECO:0000256" key="1">
    <source>
        <dbReference type="ARBA" id="ARBA00004141"/>
    </source>
</evidence>
<comment type="caution">
    <text evidence="8">The sequence shown here is derived from an EMBL/GenBank/DDBJ whole genome shotgun (WGS) entry which is preliminary data.</text>
</comment>
<dbReference type="PANTHER" id="PTHR13285">
    <property type="entry name" value="ACYLTRANSFERASE"/>
    <property type="match status" value="1"/>
</dbReference>
<evidence type="ECO:0000313" key="8">
    <source>
        <dbReference type="EMBL" id="CAF0921075.1"/>
    </source>
</evidence>
<keyword evidence="3 6" id="KW-1133">Transmembrane helix</keyword>
<gene>
    <name evidence="8" type="ORF">OXX778_LOCUS12386</name>
</gene>
<evidence type="ECO:0000259" key="7">
    <source>
        <dbReference type="PROSITE" id="PS50097"/>
    </source>
</evidence>
<dbReference type="SUPFAM" id="SSF54695">
    <property type="entry name" value="POZ domain"/>
    <property type="match status" value="1"/>
</dbReference>
<feature type="transmembrane region" description="Helical" evidence="6">
    <location>
        <begin position="315"/>
        <end position="332"/>
    </location>
</feature>
<feature type="transmembrane region" description="Helical" evidence="6">
    <location>
        <begin position="456"/>
        <end position="477"/>
    </location>
</feature>
<organism evidence="8 9">
    <name type="scientific">Brachionus calyciflorus</name>
    <dbReference type="NCBI Taxonomy" id="104777"/>
    <lineage>
        <taxon>Eukaryota</taxon>
        <taxon>Metazoa</taxon>
        <taxon>Spiralia</taxon>
        <taxon>Gnathifera</taxon>
        <taxon>Rotifera</taxon>
        <taxon>Eurotatoria</taxon>
        <taxon>Monogononta</taxon>
        <taxon>Pseudotrocha</taxon>
        <taxon>Ploima</taxon>
        <taxon>Brachionidae</taxon>
        <taxon>Brachionus</taxon>
    </lineage>
</organism>
<dbReference type="GO" id="GO:0016746">
    <property type="term" value="F:acyltransferase activity"/>
    <property type="evidence" value="ECO:0007669"/>
    <property type="project" value="TreeGrafter"/>
</dbReference>
<feature type="transmembrane region" description="Helical" evidence="6">
    <location>
        <begin position="179"/>
        <end position="198"/>
    </location>
</feature>
<evidence type="ECO:0000256" key="6">
    <source>
        <dbReference type="SAM" id="Phobius"/>
    </source>
</evidence>
<accession>A0A814B2L0</accession>
<keyword evidence="2 6" id="KW-0812">Transmembrane</keyword>
<dbReference type="InterPro" id="IPR004299">
    <property type="entry name" value="MBOAT_fam"/>
</dbReference>
<sequence length="518" mass="62005">MFDFKIYKSNTKRKVFKFLRESYQEFYYCKIILNNEQSIDCHKCILIARSDFFRNILLGSWIESNSAVINLPFDADLMQIFIYYLPPLSITRKKFSLNLAIKVFLDRFNDGNLLSVYSFKNKFIYAQDLRQNKKLNYAYNELTGECFKNPNQTNGLETEREPRHLAIQSNALFAYQSKILIWFFYLLFTKISLTRTFIKVVEEYAGECDFLFNIFLADSFMKILSFCIDKIDTNKYQMNMLDYLYYMNHPTFLFPGIFVPYKNFIQVDISFTKRNLLNLISRYFVNSLVIEIFARFTNIFTIFDNFEYSIKKFSTFTLMMAIPIYCMLYGLISTNTFAFANVFHTINGIKTTELPWNALSICSFREMWRNWNSGVHIFIKDYIYIPLGGNKSSQFGYIMSLTASFLFSAIYHGFTESYIYWGLMNIIVILIESFVFKYIFNNKRFFSLTESKKRMVACILLGFWQIHLFLLQLLFVFHRDIIFHLWKLVMFNNYNLMFALCFTYCLQQIRFEKYQLNY</sequence>
<comment type="similarity">
    <text evidence="5">Belongs to the membrane-bound acyltransferase family. HHAT subfamily.</text>
</comment>
<feature type="transmembrane region" description="Helical" evidence="6">
    <location>
        <begin position="395"/>
        <end position="412"/>
    </location>
</feature>
<reference evidence="8" key="1">
    <citation type="submission" date="2021-02" db="EMBL/GenBank/DDBJ databases">
        <authorList>
            <person name="Nowell W R."/>
        </authorList>
    </citation>
    <scope>NUCLEOTIDE SEQUENCE</scope>
    <source>
        <strain evidence="8">Ploen Becks lab</strain>
    </source>
</reference>
<dbReference type="GO" id="GO:0016020">
    <property type="term" value="C:membrane"/>
    <property type="evidence" value="ECO:0007669"/>
    <property type="project" value="UniProtKB-SubCell"/>
</dbReference>
<dbReference type="OrthoDB" id="1893551at2759"/>
<evidence type="ECO:0000256" key="3">
    <source>
        <dbReference type="ARBA" id="ARBA00022989"/>
    </source>
</evidence>
<name>A0A814B2L0_9BILA</name>
<dbReference type="PANTHER" id="PTHR13285:SF18">
    <property type="entry name" value="PROTEIN-CYSTEINE N-PALMITOYLTRANSFERASE RASP"/>
    <property type="match status" value="1"/>
</dbReference>
<feature type="domain" description="BTB" evidence="7">
    <location>
        <begin position="27"/>
        <end position="85"/>
    </location>
</feature>
<dbReference type="Pfam" id="PF03062">
    <property type="entry name" value="MBOAT"/>
    <property type="match status" value="1"/>
</dbReference>
<dbReference type="AlphaFoldDB" id="A0A814B2L0"/>
<dbReference type="InterPro" id="IPR000210">
    <property type="entry name" value="BTB/POZ_dom"/>
</dbReference>
<dbReference type="InterPro" id="IPR051085">
    <property type="entry name" value="MB_O-acyltransferase"/>
</dbReference>
<comment type="subcellular location">
    <subcellularLocation>
        <location evidence="1">Membrane</location>
        <topology evidence="1">Multi-pass membrane protein</topology>
    </subcellularLocation>
</comment>
<dbReference type="Gene3D" id="3.30.710.10">
    <property type="entry name" value="Potassium Channel Kv1.1, Chain A"/>
    <property type="match status" value="1"/>
</dbReference>
<evidence type="ECO:0000313" key="9">
    <source>
        <dbReference type="Proteomes" id="UP000663879"/>
    </source>
</evidence>
<evidence type="ECO:0000256" key="4">
    <source>
        <dbReference type="ARBA" id="ARBA00023136"/>
    </source>
</evidence>
<dbReference type="Proteomes" id="UP000663879">
    <property type="component" value="Unassembled WGS sequence"/>
</dbReference>
<keyword evidence="4 6" id="KW-0472">Membrane</keyword>
<evidence type="ECO:0000256" key="2">
    <source>
        <dbReference type="ARBA" id="ARBA00022692"/>
    </source>
</evidence>
<dbReference type="EMBL" id="CAJNOC010002238">
    <property type="protein sequence ID" value="CAF0921075.1"/>
    <property type="molecule type" value="Genomic_DNA"/>
</dbReference>
<keyword evidence="9" id="KW-1185">Reference proteome</keyword>
<feature type="transmembrane region" description="Helical" evidence="6">
    <location>
        <begin position="418"/>
        <end position="436"/>
    </location>
</feature>
<protein>
    <recommendedName>
        <fullName evidence="7">BTB domain-containing protein</fullName>
    </recommendedName>
</protein>
<feature type="transmembrane region" description="Helical" evidence="6">
    <location>
        <begin position="483"/>
        <end position="506"/>
    </location>
</feature>
<dbReference type="PROSITE" id="PS50097">
    <property type="entry name" value="BTB"/>
    <property type="match status" value="1"/>
</dbReference>
<dbReference type="InterPro" id="IPR011333">
    <property type="entry name" value="SKP1/BTB/POZ_sf"/>
</dbReference>
<proteinExistence type="inferred from homology"/>
<dbReference type="Pfam" id="PF00651">
    <property type="entry name" value="BTB"/>
    <property type="match status" value="1"/>
</dbReference>